<feature type="compositionally biased region" description="Low complexity" evidence="13">
    <location>
        <begin position="80"/>
        <end position="96"/>
    </location>
</feature>
<dbReference type="EC" id="6.1.1.2" evidence="3"/>
<dbReference type="PANTHER" id="PTHR10055:SF1">
    <property type="entry name" value="TRYPTOPHAN--TRNA LIGASE, CYTOPLASMIC"/>
    <property type="match status" value="1"/>
</dbReference>
<protein>
    <recommendedName>
        <fullName evidence="4">Tryptophan--tRNA ligase, cytoplasmic</fullName>
        <ecNumber evidence="3">6.1.1.2</ecNumber>
    </recommendedName>
    <alternativeName>
        <fullName evidence="11">Tryptophanyl-tRNA synthetase</fullName>
    </alternativeName>
</protein>
<dbReference type="Pfam" id="PF00579">
    <property type="entry name" value="tRNA-synt_1b"/>
    <property type="match status" value="1"/>
</dbReference>
<dbReference type="Gene3D" id="1.10.240.10">
    <property type="entry name" value="Tyrosyl-Transfer RNA Synthetase"/>
    <property type="match status" value="1"/>
</dbReference>
<dbReference type="Gene3D" id="3.40.50.620">
    <property type="entry name" value="HUPs"/>
    <property type="match status" value="1"/>
</dbReference>
<accession>A0AAN7Z9I2</accession>
<dbReference type="InterPro" id="IPR014729">
    <property type="entry name" value="Rossmann-like_a/b/a_fold"/>
</dbReference>
<dbReference type="Proteomes" id="UP001305414">
    <property type="component" value="Unassembled WGS sequence"/>
</dbReference>
<evidence type="ECO:0000256" key="1">
    <source>
        <dbReference type="ARBA" id="ARBA00004496"/>
    </source>
</evidence>
<gene>
    <name evidence="14" type="ORF">RRF57_006713</name>
</gene>
<dbReference type="PROSITE" id="PS00178">
    <property type="entry name" value="AA_TRNA_LIGASE_I"/>
    <property type="match status" value="1"/>
</dbReference>
<comment type="similarity">
    <text evidence="2 12">Belongs to the class-I aminoacyl-tRNA synthetase family.</text>
</comment>
<keyword evidence="6 12" id="KW-0436">Ligase</keyword>
<keyword evidence="7 12" id="KW-0547">Nucleotide-binding</keyword>
<dbReference type="CDD" id="cd00806">
    <property type="entry name" value="TrpRS_core"/>
    <property type="match status" value="1"/>
</dbReference>
<evidence type="ECO:0000256" key="6">
    <source>
        <dbReference type="ARBA" id="ARBA00022598"/>
    </source>
</evidence>
<evidence type="ECO:0000256" key="7">
    <source>
        <dbReference type="ARBA" id="ARBA00022741"/>
    </source>
</evidence>
<dbReference type="InterPro" id="IPR002306">
    <property type="entry name" value="Trp-tRNA-ligase"/>
</dbReference>
<keyword evidence="9 12" id="KW-0648">Protein biosynthesis</keyword>
<evidence type="ECO:0000256" key="5">
    <source>
        <dbReference type="ARBA" id="ARBA00022490"/>
    </source>
</evidence>
<sequence>MHTPTRTPPKPTCIIGKCPSIDLIARSRVSRNVTYCCYDSLPIPFGLVNILGNRNSSYIPILRLPNWRVSRPVLIMASQPEAPAAEAPPTANPPSTKQTVDPWNVSGEVGEDGKVKAIDYKKLVEEFGTKLIDQAILDRFERVTGHKPHRFLRRQIVFSQRDLEVILNRHEKREPFFLYTGRGPSSDSMHIGHTQIFDFCKWLQDVFDVPLVIMLTDDEKFLFSEKRTVEEVIGYARENCRDIIAIGFDPDKTFIFSDYEYMGGAFYRNVTRFSKLVTYNVAKSVFGFNESSNIGKIHFASIQGSTSFATSFPHIFGDNEKETAKIPCLIPCAIDQDPYFRLTRDCATRLKYAKPSLIHSRFLDALQGPGSKMSASIDSSAIFLKDTPNQIKNKINKYAFSGGQETAEQQRELGGNPDVDVAYQYLQFFMEDDEELAKLGQDYREGKLLTGELKAVCIKHLQEYVSGFQERRAKATDDVVKQFMSVRPLNWKGNPRVERIVPVSETQAEGAGDGKLSKNQLKKLEKEKQIAAKKAAKAAEKTAA</sequence>
<dbReference type="PANTHER" id="PTHR10055">
    <property type="entry name" value="TRYPTOPHANYL-TRNA SYNTHETASE"/>
    <property type="match status" value="1"/>
</dbReference>
<comment type="subcellular location">
    <subcellularLocation>
        <location evidence="1">Cytoplasm</location>
    </subcellularLocation>
</comment>
<evidence type="ECO:0000313" key="14">
    <source>
        <dbReference type="EMBL" id="KAK5630998.1"/>
    </source>
</evidence>
<evidence type="ECO:0000256" key="4">
    <source>
        <dbReference type="ARBA" id="ARBA00013782"/>
    </source>
</evidence>
<evidence type="ECO:0000256" key="9">
    <source>
        <dbReference type="ARBA" id="ARBA00022917"/>
    </source>
</evidence>
<evidence type="ECO:0000256" key="8">
    <source>
        <dbReference type="ARBA" id="ARBA00022840"/>
    </source>
</evidence>
<evidence type="ECO:0000256" key="10">
    <source>
        <dbReference type="ARBA" id="ARBA00023146"/>
    </source>
</evidence>
<evidence type="ECO:0000256" key="13">
    <source>
        <dbReference type="SAM" id="MobiDB-lite"/>
    </source>
</evidence>
<keyword evidence="15" id="KW-1185">Reference proteome</keyword>
<dbReference type="FunFam" id="3.40.50.620:FF:000033">
    <property type="entry name" value="tryptophan--tRNA ligase, cytoplasmic"/>
    <property type="match status" value="1"/>
</dbReference>
<dbReference type="NCBIfam" id="TIGR00233">
    <property type="entry name" value="trpS"/>
    <property type="match status" value="1"/>
</dbReference>
<dbReference type="GO" id="GO:0005524">
    <property type="term" value="F:ATP binding"/>
    <property type="evidence" value="ECO:0007669"/>
    <property type="project" value="UniProtKB-KW"/>
</dbReference>
<dbReference type="InterPro" id="IPR001412">
    <property type="entry name" value="aa-tRNA-synth_I_CS"/>
</dbReference>
<proteinExistence type="inferred from homology"/>
<reference evidence="14 15" key="1">
    <citation type="submission" date="2023-10" db="EMBL/GenBank/DDBJ databases">
        <title>Draft genome sequence of Xylaria bambusicola isolate GMP-LS, the root and basal stem rot pathogen of sugarcane in Indonesia.</title>
        <authorList>
            <person name="Selvaraj P."/>
            <person name="Muralishankar V."/>
            <person name="Muruganantham S."/>
            <person name="Sp S."/>
            <person name="Haryani S."/>
            <person name="Lau K.J.X."/>
            <person name="Naqvi N.I."/>
        </authorList>
    </citation>
    <scope>NUCLEOTIDE SEQUENCE [LARGE SCALE GENOMIC DNA]</scope>
    <source>
        <strain evidence="14">GMP-LS</strain>
    </source>
</reference>
<dbReference type="GO" id="GO:0004830">
    <property type="term" value="F:tryptophan-tRNA ligase activity"/>
    <property type="evidence" value="ECO:0007669"/>
    <property type="project" value="UniProtKB-EC"/>
</dbReference>
<dbReference type="GO" id="GO:0006436">
    <property type="term" value="P:tryptophanyl-tRNA aminoacylation"/>
    <property type="evidence" value="ECO:0007669"/>
    <property type="project" value="InterPro"/>
</dbReference>
<dbReference type="EMBL" id="JAWHQM010000018">
    <property type="protein sequence ID" value="KAK5630998.1"/>
    <property type="molecule type" value="Genomic_DNA"/>
</dbReference>
<keyword evidence="5" id="KW-0963">Cytoplasm</keyword>
<evidence type="ECO:0000256" key="12">
    <source>
        <dbReference type="RuleBase" id="RU363036"/>
    </source>
</evidence>
<keyword evidence="10 12" id="KW-0030">Aminoacyl-tRNA synthetase</keyword>
<evidence type="ECO:0000256" key="11">
    <source>
        <dbReference type="ARBA" id="ARBA00030268"/>
    </source>
</evidence>
<evidence type="ECO:0000256" key="3">
    <source>
        <dbReference type="ARBA" id="ARBA00013161"/>
    </source>
</evidence>
<name>A0AAN7Z9I2_9PEZI</name>
<feature type="region of interest" description="Disordered" evidence="13">
    <location>
        <begin position="80"/>
        <end position="106"/>
    </location>
</feature>
<dbReference type="AlphaFoldDB" id="A0AAN7Z9I2"/>
<evidence type="ECO:0000313" key="15">
    <source>
        <dbReference type="Proteomes" id="UP001305414"/>
    </source>
</evidence>
<dbReference type="SUPFAM" id="SSF52374">
    <property type="entry name" value="Nucleotidylyl transferase"/>
    <property type="match status" value="1"/>
</dbReference>
<comment type="caution">
    <text evidence="14">The sequence shown here is derived from an EMBL/GenBank/DDBJ whole genome shotgun (WGS) entry which is preliminary data.</text>
</comment>
<dbReference type="GO" id="GO:0005737">
    <property type="term" value="C:cytoplasm"/>
    <property type="evidence" value="ECO:0007669"/>
    <property type="project" value="UniProtKB-SubCell"/>
</dbReference>
<dbReference type="PRINTS" id="PR01039">
    <property type="entry name" value="TRNASYNTHTRP"/>
</dbReference>
<keyword evidence="8 12" id="KW-0067">ATP-binding</keyword>
<dbReference type="InterPro" id="IPR002305">
    <property type="entry name" value="aa-tRNA-synth_Ic"/>
</dbReference>
<dbReference type="FunFam" id="1.10.240.10:FF:000003">
    <property type="entry name" value="Tryptophan--tRNA ligase, cytoplasmic"/>
    <property type="match status" value="1"/>
</dbReference>
<organism evidence="14 15">
    <name type="scientific">Xylaria bambusicola</name>
    <dbReference type="NCBI Taxonomy" id="326684"/>
    <lineage>
        <taxon>Eukaryota</taxon>
        <taxon>Fungi</taxon>
        <taxon>Dikarya</taxon>
        <taxon>Ascomycota</taxon>
        <taxon>Pezizomycotina</taxon>
        <taxon>Sordariomycetes</taxon>
        <taxon>Xylariomycetidae</taxon>
        <taxon>Xylariales</taxon>
        <taxon>Xylariaceae</taxon>
        <taxon>Xylaria</taxon>
    </lineage>
</organism>
<evidence type="ECO:0000256" key="2">
    <source>
        <dbReference type="ARBA" id="ARBA00005594"/>
    </source>
</evidence>